<dbReference type="InterPro" id="IPR036182">
    <property type="entry name" value="PCuAC_sf"/>
</dbReference>
<dbReference type="PANTHER" id="PTHR36302">
    <property type="entry name" value="BLR7088 PROTEIN"/>
    <property type="match status" value="1"/>
</dbReference>
<sequence>MTTTSQATTSQGTTPTAVPATVALPARAGRSGRGAGQSRRRLALAAAPLLAVVGLAACSGGARSTDGVAAPAATTSTAPSAGSTGGGEASAVTITDPWVKAADTGMTAAFATLSNTGAEDVHIVSATTASSTSTELHEMATDASGAMVMRPKEGGFVVPAGGTHELSPGGDHLMLMSVTAPVLPGQDVTITLTAEDGSTVDLTAPARSYSGANESYDGDGDGEADGTGTVEGGHGTEGMEHSGAPTTATATP</sequence>
<feature type="region of interest" description="Disordered" evidence="1">
    <location>
        <begin position="1"/>
        <end position="35"/>
    </location>
</feature>
<evidence type="ECO:0000313" key="3">
    <source>
        <dbReference type="Proteomes" id="UP001566476"/>
    </source>
</evidence>
<dbReference type="InterPro" id="IPR058248">
    <property type="entry name" value="Lxx211020-like"/>
</dbReference>
<accession>A0ABV4I3F2</accession>
<dbReference type="PANTHER" id="PTHR36302:SF1">
    <property type="entry name" value="COPPER CHAPERONE PCU(A)C"/>
    <property type="match status" value="1"/>
</dbReference>
<gene>
    <name evidence="2" type="ORF">AB2L28_13260</name>
</gene>
<name>A0ABV4I3F2_9ACTN</name>
<feature type="compositionally biased region" description="Low complexity" evidence="1">
    <location>
        <begin position="69"/>
        <end position="82"/>
    </location>
</feature>
<keyword evidence="3" id="KW-1185">Reference proteome</keyword>
<comment type="caution">
    <text evidence="2">The sequence shown here is derived from an EMBL/GenBank/DDBJ whole genome shotgun (WGS) entry which is preliminary data.</text>
</comment>
<feature type="region of interest" description="Disordered" evidence="1">
    <location>
        <begin position="64"/>
        <end position="89"/>
    </location>
</feature>
<proteinExistence type="predicted"/>
<feature type="region of interest" description="Disordered" evidence="1">
    <location>
        <begin position="203"/>
        <end position="252"/>
    </location>
</feature>
<feature type="compositionally biased region" description="Low complexity" evidence="1">
    <location>
        <begin position="1"/>
        <end position="29"/>
    </location>
</feature>
<dbReference type="RefSeq" id="WP_370719432.1">
    <property type="nucleotide sequence ID" value="NZ_JBGGTQ010000005.1"/>
</dbReference>
<dbReference type="EMBL" id="JBGGTQ010000005">
    <property type="protein sequence ID" value="MEZ0493204.1"/>
    <property type="molecule type" value="Genomic_DNA"/>
</dbReference>
<dbReference type="InterPro" id="IPR007410">
    <property type="entry name" value="LpqE-like"/>
</dbReference>
<dbReference type="Gene3D" id="2.60.40.1890">
    <property type="entry name" value="PCu(A)C copper chaperone"/>
    <property type="match status" value="1"/>
</dbReference>
<protein>
    <submittedName>
        <fullName evidence="2">Copper chaperone PCu(A)C</fullName>
    </submittedName>
</protein>
<evidence type="ECO:0000256" key="1">
    <source>
        <dbReference type="SAM" id="MobiDB-lite"/>
    </source>
</evidence>
<evidence type="ECO:0000313" key="2">
    <source>
        <dbReference type="EMBL" id="MEZ0493204.1"/>
    </source>
</evidence>
<reference evidence="2 3" key="1">
    <citation type="submission" date="2024-07" db="EMBL/GenBank/DDBJ databases">
        <authorList>
            <person name="Thanompreechachai J."/>
            <person name="Duangmal K."/>
        </authorList>
    </citation>
    <scope>NUCLEOTIDE SEQUENCE [LARGE SCALE GENOMIC DNA]</scope>
    <source>
        <strain evidence="2 3">TBRC 1896</strain>
    </source>
</reference>
<organism evidence="2 3">
    <name type="scientific">Kineococcus mangrovi</name>
    <dbReference type="NCBI Taxonomy" id="1660183"/>
    <lineage>
        <taxon>Bacteria</taxon>
        <taxon>Bacillati</taxon>
        <taxon>Actinomycetota</taxon>
        <taxon>Actinomycetes</taxon>
        <taxon>Kineosporiales</taxon>
        <taxon>Kineosporiaceae</taxon>
        <taxon>Kineococcus</taxon>
    </lineage>
</organism>
<dbReference type="SUPFAM" id="SSF110087">
    <property type="entry name" value="DR1885-like metal-binding protein"/>
    <property type="match status" value="1"/>
</dbReference>
<dbReference type="Pfam" id="PF04314">
    <property type="entry name" value="PCuAC"/>
    <property type="match status" value="1"/>
</dbReference>
<dbReference type="Proteomes" id="UP001566476">
    <property type="component" value="Unassembled WGS sequence"/>
</dbReference>